<keyword evidence="2" id="KW-1185">Reference proteome</keyword>
<gene>
    <name evidence="1" type="ORF">CFAM422_009113</name>
</gene>
<accession>A0A9P4X8N7</accession>
<dbReference type="EMBL" id="QLNT01000016">
    <property type="protein sequence ID" value="KAF3066708.1"/>
    <property type="molecule type" value="Genomic_DNA"/>
</dbReference>
<proteinExistence type="predicted"/>
<organism evidence="1 2">
    <name type="scientific">Trichoderma lentiforme</name>
    <dbReference type="NCBI Taxonomy" id="1567552"/>
    <lineage>
        <taxon>Eukaryota</taxon>
        <taxon>Fungi</taxon>
        <taxon>Dikarya</taxon>
        <taxon>Ascomycota</taxon>
        <taxon>Pezizomycotina</taxon>
        <taxon>Sordariomycetes</taxon>
        <taxon>Hypocreomycetidae</taxon>
        <taxon>Hypocreales</taxon>
        <taxon>Hypocreaceae</taxon>
        <taxon>Trichoderma</taxon>
    </lineage>
</organism>
<name>A0A9P4X8N7_9HYPO</name>
<dbReference type="Proteomes" id="UP000801864">
    <property type="component" value="Unassembled WGS sequence"/>
</dbReference>
<comment type="caution">
    <text evidence="1">The sequence shown here is derived from an EMBL/GenBank/DDBJ whole genome shotgun (WGS) entry which is preliminary data.</text>
</comment>
<sequence>MLTTPFNGDDSALWDHRRCRVNQKYLAQDMRRQPVMLENTLAVLLRVAQCKMEMALDASRTGDSV</sequence>
<evidence type="ECO:0000313" key="1">
    <source>
        <dbReference type="EMBL" id="KAF3066708.1"/>
    </source>
</evidence>
<reference evidence="1 2" key="1">
    <citation type="submission" date="2018-06" db="EMBL/GenBank/DDBJ databases">
        <title>Genome analysis of cellulolytic fungus Trichoderma lentiforme CFAM-422.</title>
        <authorList>
            <person name="Steindorff A.S."/>
            <person name="Formighieri E.F."/>
            <person name="Midorikawa G.E.O."/>
            <person name="Tamietti M.S."/>
            <person name="Ramos E.Z."/>
            <person name="Silva A.S."/>
            <person name="Bon E.P.S."/>
            <person name="Mendes T.D."/>
            <person name="Damaso M.C.T."/>
            <person name="Favaro L.C.L."/>
        </authorList>
    </citation>
    <scope>NUCLEOTIDE SEQUENCE [LARGE SCALE GENOMIC DNA]</scope>
    <source>
        <strain evidence="1 2">CFAM-422</strain>
    </source>
</reference>
<protein>
    <submittedName>
        <fullName evidence="1">Uncharacterized protein</fullName>
    </submittedName>
</protein>
<evidence type="ECO:0000313" key="2">
    <source>
        <dbReference type="Proteomes" id="UP000801864"/>
    </source>
</evidence>
<dbReference type="AlphaFoldDB" id="A0A9P4X8N7"/>